<feature type="transmembrane region" description="Helical" evidence="5">
    <location>
        <begin position="771"/>
        <end position="795"/>
    </location>
</feature>
<feature type="transmembrane region" description="Helical" evidence="5">
    <location>
        <begin position="190"/>
        <end position="208"/>
    </location>
</feature>
<evidence type="ECO:0000313" key="7">
    <source>
        <dbReference type="Proteomes" id="UP000017246"/>
    </source>
</evidence>
<dbReference type="eggNOG" id="KOG2816">
    <property type="taxonomic scope" value="Eukaryota"/>
</dbReference>
<dbReference type="GO" id="GO:0016020">
    <property type="term" value="C:membrane"/>
    <property type="evidence" value="ECO:0007669"/>
    <property type="project" value="UniProtKB-SubCell"/>
</dbReference>
<feature type="transmembrane region" description="Helical" evidence="5">
    <location>
        <begin position="413"/>
        <end position="432"/>
    </location>
</feature>
<dbReference type="AlphaFoldDB" id="A0A068Y686"/>
<feature type="transmembrane region" description="Helical" evidence="5">
    <location>
        <begin position="286"/>
        <end position="307"/>
    </location>
</feature>
<dbReference type="PANTHER" id="PTHR23507:SF1">
    <property type="entry name" value="FI18259P1-RELATED"/>
    <property type="match status" value="1"/>
</dbReference>
<keyword evidence="3 5" id="KW-1133">Transmembrane helix</keyword>
<dbReference type="InterPro" id="IPR036259">
    <property type="entry name" value="MFS_trans_sf"/>
</dbReference>
<gene>
    <name evidence="6" type="ORF">EmuJ_000788900</name>
</gene>
<feature type="transmembrane region" description="Helical" evidence="5">
    <location>
        <begin position="512"/>
        <end position="531"/>
    </location>
</feature>
<reference evidence="6" key="1">
    <citation type="journal article" date="2013" name="Nature">
        <title>The genomes of four tapeworm species reveal adaptations to parasitism.</title>
        <authorList>
            <person name="Tsai I.J."/>
            <person name="Zarowiecki M."/>
            <person name="Holroyd N."/>
            <person name="Garciarrubio A."/>
            <person name="Sanchez-Flores A."/>
            <person name="Brooks K.L."/>
            <person name="Tracey A."/>
            <person name="Bobes R.J."/>
            <person name="Fragoso G."/>
            <person name="Sciutto E."/>
            <person name="Aslett M."/>
            <person name="Beasley H."/>
            <person name="Bennett H.M."/>
            <person name="Cai J."/>
            <person name="Camicia F."/>
            <person name="Clark R."/>
            <person name="Cucher M."/>
            <person name="De Silva N."/>
            <person name="Day T.A."/>
            <person name="Deplazes P."/>
            <person name="Estrada K."/>
            <person name="Fernandez C."/>
            <person name="Holland P.W."/>
            <person name="Hou J."/>
            <person name="Hu S."/>
            <person name="Huckvale T."/>
            <person name="Hung S.S."/>
            <person name="Kamenetzky L."/>
            <person name="Keane J.A."/>
            <person name="Kiss F."/>
            <person name="Koziol U."/>
            <person name="Lambert O."/>
            <person name="Liu K."/>
            <person name="Luo X."/>
            <person name="Luo Y."/>
            <person name="Macchiaroli N."/>
            <person name="Nichol S."/>
            <person name="Paps J."/>
            <person name="Parkinson J."/>
            <person name="Pouchkina-Stantcheva N."/>
            <person name="Riddiford N."/>
            <person name="Rosenzvit M."/>
            <person name="Salinas G."/>
            <person name="Wasmuth J.D."/>
            <person name="Zamanian M."/>
            <person name="Zheng Y."/>
            <person name="Cai X."/>
            <person name="Soberon X."/>
            <person name="Olson P.D."/>
            <person name="Laclette J.P."/>
            <person name="Brehm K."/>
            <person name="Berriman M."/>
            <person name="Garciarrubio A."/>
            <person name="Bobes R.J."/>
            <person name="Fragoso G."/>
            <person name="Sanchez-Flores A."/>
            <person name="Estrada K."/>
            <person name="Cevallos M.A."/>
            <person name="Morett E."/>
            <person name="Gonzalez V."/>
            <person name="Portillo T."/>
            <person name="Ochoa-Leyva A."/>
            <person name="Jose M.V."/>
            <person name="Sciutto E."/>
            <person name="Landa A."/>
            <person name="Jimenez L."/>
            <person name="Valdes V."/>
            <person name="Carrero J.C."/>
            <person name="Larralde C."/>
            <person name="Morales-Montor J."/>
            <person name="Limon-Lason J."/>
            <person name="Soberon X."/>
            <person name="Laclette J.P."/>
        </authorList>
    </citation>
    <scope>NUCLEOTIDE SEQUENCE [LARGE SCALE GENOMIC DNA]</scope>
</reference>
<feature type="transmembrane region" description="Helical" evidence="5">
    <location>
        <begin position="741"/>
        <end position="765"/>
    </location>
</feature>
<dbReference type="Pfam" id="PF07690">
    <property type="entry name" value="MFS_1"/>
    <property type="match status" value="1"/>
</dbReference>
<evidence type="ECO:0000256" key="5">
    <source>
        <dbReference type="SAM" id="Phobius"/>
    </source>
</evidence>
<dbReference type="OMA" id="PLMTQYT"/>
<accession>A0A068Y686</accession>
<dbReference type="EMBL" id="LN902841">
    <property type="protein sequence ID" value="CDS40313.1"/>
    <property type="molecule type" value="Genomic_DNA"/>
</dbReference>
<feature type="transmembrane region" description="Helical" evidence="5">
    <location>
        <begin position="319"/>
        <end position="338"/>
    </location>
</feature>
<evidence type="ECO:0000313" key="6">
    <source>
        <dbReference type="EMBL" id="CDS40313.1"/>
    </source>
</evidence>
<dbReference type="InterPro" id="IPR011701">
    <property type="entry name" value="MFS"/>
</dbReference>
<feature type="transmembrane region" description="Helical" evidence="5">
    <location>
        <begin position="378"/>
        <end position="401"/>
    </location>
</feature>
<organism evidence="6 7">
    <name type="scientific">Echinococcus multilocularis</name>
    <name type="common">Fox tapeworm</name>
    <dbReference type="NCBI Taxonomy" id="6211"/>
    <lineage>
        <taxon>Eukaryota</taxon>
        <taxon>Metazoa</taxon>
        <taxon>Spiralia</taxon>
        <taxon>Lophotrochozoa</taxon>
        <taxon>Platyhelminthes</taxon>
        <taxon>Cestoda</taxon>
        <taxon>Eucestoda</taxon>
        <taxon>Cyclophyllidea</taxon>
        <taxon>Taeniidae</taxon>
        <taxon>Echinococcus</taxon>
    </lineage>
</organism>
<dbReference type="SUPFAM" id="SSF103473">
    <property type="entry name" value="MFS general substrate transporter"/>
    <property type="match status" value="2"/>
</dbReference>
<name>A0A068Y686_ECHMU</name>
<evidence type="ECO:0000256" key="2">
    <source>
        <dbReference type="ARBA" id="ARBA00022692"/>
    </source>
</evidence>
<dbReference type="Gene3D" id="1.20.1250.20">
    <property type="entry name" value="MFS general substrate transporter like domains"/>
    <property type="match status" value="2"/>
</dbReference>
<keyword evidence="2 5" id="KW-0812">Transmembrane</keyword>
<dbReference type="Proteomes" id="UP000017246">
    <property type="component" value="Unassembled WGS sequence"/>
</dbReference>
<dbReference type="PANTHER" id="PTHR23507">
    <property type="entry name" value="ZGC:174356"/>
    <property type="match status" value="1"/>
</dbReference>
<sequence length="804" mass="89107">MDETTPRGMMDEKEKEEGMEQVHGWCYRMQRLLPSLIIVCMAIYEIAKALLKTSARLHIQRLSCLYITKDSKLCRHEPNKTVVDSSGSQRTTVVLFVAIHLFIKETITYDPHKIMDEQMIKAYAATRRAEAMGVEDGEDHTTKNGPYSRTEDFENAMLVPPGRKELTGMCFTVAHIICFLSRKRDRCDRAHIIILLLCCFINHMAKVGENDAMLLYVACERVWWNDKIYGAYLSASYVAMSLQLLVVYTLLERLFNPSDKTCIIFGASVRILTFTATGLTNKTPLLFVYGLLGSFGAFGTCAGRSNLTKLTSEEEVGTMLALTSFLEVLSATVGSSLFTEIFVSTQKHFAGTVFFILAALQESDAAHEALDRPIQKKAAPFIIGYRVLLNLPAMFVCLVLGSWSDQNGRKGPMILPIVGACLACCFFGISLIPGYPSIPFQMAWVLAGALLYGLCGKSNALGMGAHSYITDCSTEAERTPLIGRLLGTNFVGLCIGSLLVTVFYYFSSYGWVLLFVTAFNLGILILLIILVRDSLAVSPSKSPSSDYGSMRMLEYPKHQKRVGEDIREVDEGNFQKLKGEVGKKCGCWKTVRTSLRESWVYIAKMRPNGHHVYIRILLGAVLFNQVTKAGEQDSLLLFVVRQDVGWSDGIYGAYLATYYASMAFNLIFIFPIVEQLFQPSDISLILFGLFMKTVRLLGTALTTDTVLIFVFAVIGSPAGYTISALRSLITKLADSGEVGTSFAIMSVLETLANLFGSIVFTSVYAATVTVFPGSIFIIDACLHAGMFALTVWLGWRLRNMPTFE</sequence>
<feature type="transmembrane region" description="Helical" evidence="5">
    <location>
        <begin position="485"/>
        <end position="506"/>
    </location>
</feature>
<evidence type="ECO:0000256" key="1">
    <source>
        <dbReference type="ARBA" id="ARBA00004141"/>
    </source>
</evidence>
<feature type="transmembrane region" description="Helical" evidence="5">
    <location>
        <begin position="438"/>
        <end position="455"/>
    </location>
</feature>
<feature type="transmembrane region" description="Helical" evidence="5">
    <location>
        <begin position="263"/>
        <end position="280"/>
    </location>
</feature>
<evidence type="ECO:0000256" key="4">
    <source>
        <dbReference type="ARBA" id="ARBA00023136"/>
    </source>
</evidence>
<dbReference type="STRING" id="6211.A0A068Y686"/>
<feature type="transmembrane region" description="Helical" evidence="5">
    <location>
        <begin position="707"/>
        <end position="729"/>
    </location>
</feature>
<dbReference type="GO" id="GO:0022857">
    <property type="term" value="F:transmembrane transporter activity"/>
    <property type="evidence" value="ECO:0007669"/>
    <property type="project" value="InterPro"/>
</dbReference>
<comment type="subcellular location">
    <subcellularLocation>
        <location evidence="1">Membrane</location>
        <topology evidence="1">Multi-pass membrane protein</topology>
    </subcellularLocation>
</comment>
<feature type="transmembrane region" description="Helical" evidence="5">
    <location>
        <begin position="682"/>
        <end position="701"/>
    </location>
</feature>
<feature type="transmembrane region" description="Helical" evidence="5">
    <location>
        <begin position="650"/>
        <end position="670"/>
    </location>
</feature>
<protein>
    <submittedName>
        <fullName evidence="6">Major facilitator superfamily locus tagral substrate transporter</fullName>
    </submittedName>
</protein>
<keyword evidence="4 5" id="KW-0472">Membrane</keyword>
<proteinExistence type="predicted"/>
<dbReference type="OrthoDB" id="3026777at2759"/>
<reference evidence="6" key="2">
    <citation type="submission" date="2015-11" db="EMBL/GenBank/DDBJ databases">
        <authorList>
            <person name="Zhang Y."/>
            <person name="Guo Z."/>
        </authorList>
    </citation>
    <scope>NUCLEOTIDE SEQUENCE</scope>
</reference>
<evidence type="ECO:0000256" key="3">
    <source>
        <dbReference type="ARBA" id="ARBA00022989"/>
    </source>
</evidence>
<keyword evidence="7" id="KW-1185">Reference proteome</keyword>
<feature type="transmembrane region" description="Helical" evidence="5">
    <location>
        <begin position="228"/>
        <end position="251"/>
    </location>
</feature>